<feature type="compositionally biased region" description="Low complexity" evidence="1">
    <location>
        <begin position="308"/>
        <end position="317"/>
    </location>
</feature>
<feature type="compositionally biased region" description="Polar residues" evidence="1">
    <location>
        <begin position="145"/>
        <end position="167"/>
    </location>
</feature>
<feature type="region of interest" description="Disordered" evidence="1">
    <location>
        <begin position="139"/>
        <end position="175"/>
    </location>
</feature>
<protein>
    <submittedName>
        <fullName evidence="2">Uncharacterized protein</fullName>
    </submittedName>
</protein>
<gene>
    <name evidence="2" type="ORF">Bhyg_09645</name>
</gene>
<evidence type="ECO:0000256" key="1">
    <source>
        <dbReference type="SAM" id="MobiDB-lite"/>
    </source>
</evidence>
<sequence length="369" mass="40525">MDHFRFRRSSFTPTFNQSNQEPTIVVEESANYCEEEEVPTQKSTPRDSLDIDSPVNPYLLSPWRDPRETRKHSLPTQQVTEGITASQVRRLSERGGEGSGPTPREAAFLATLSQAPQPSGRRHSVVTISKVPQTVFGRGRRESVATFQAGSRGTLSSRRESQTSSGPPATDPIGSIHNLQLDIMDDIVQARKARMKLWNTSSEKVCEVQTVDEAGTSSPKRYSNRRYSDFIQSSLTPIPANRRASENICISPSVSSSARSFLKKSGIVVTKNDIMTLMSSLTSSATEISKLDEPPITPKQSSNTLAPDSSGISRSSRSNSFDISILHNAKQMISNASSDKNTAALSGWFEKRHQPMATKKSMKTSSATK</sequence>
<feature type="compositionally biased region" description="Polar residues" evidence="1">
    <location>
        <begin position="74"/>
        <end position="87"/>
    </location>
</feature>
<feature type="compositionally biased region" description="Polar residues" evidence="1">
    <location>
        <begin position="12"/>
        <end position="22"/>
    </location>
</feature>
<evidence type="ECO:0000313" key="3">
    <source>
        <dbReference type="Proteomes" id="UP001151699"/>
    </source>
</evidence>
<feature type="compositionally biased region" description="Polar residues" evidence="1">
    <location>
        <begin position="298"/>
        <end position="307"/>
    </location>
</feature>
<reference evidence="2" key="1">
    <citation type="submission" date="2022-07" db="EMBL/GenBank/DDBJ databases">
        <authorList>
            <person name="Trinca V."/>
            <person name="Uliana J.V.C."/>
            <person name="Torres T.T."/>
            <person name="Ward R.J."/>
            <person name="Monesi N."/>
        </authorList>
    </citation>
    <scope>NUCLEOTIDE SEQUENCE</scope>
    <source>
        <strain evidence="2">HSMRA1968</strain>
        <tissue evidence="2">Whole embryos</tissue>
    </source>
</reference>
<feature type="region of interest" description="Disordered" evidence="1">
    <location>
        <begin position="350"/>
        <end position="369"/>
    </location>
</feature>
<dbReference type="EMBL" id="WJQU01000003">
    <property type="protein sequence ID" value="KAJ6636920.1"/>
    <property type="molecule type" value="Genomic_DNA"/>
</dbReference>
<feature type="region of interest" description="Disordered" evidence="1">
    <location>
        <begin position="286"/>
        <end position="317"/>
    </location>
</feature>
<dbReference type="AlphaFoldDB" id="A0A9Q0MTR4"/>
<keyword evidence="3" id="KW-1185">Reference proteome</keyword>
<proteinExistence type="predicted"/>
<feature type="region of interest" description="Disordered" evidence="1">
    <location>
        <begin position="1"/>
        <end position="104"/>
    </location>
</feature>
<organism evidence="2 3">
    <name type="scientific">Pseudolycoriella hygida</name>
    <dbReference type="NCBI Taxonomy" id="35572"/>
    <lineage>
        <taxon>Eukaryota</taxon>
        <taxon>Metazoa</taxon>
        <taxon>Ecdysozoa</taxon>
        <taxon>Arthropoda</taxon>
        <taxon>Hexapoda</taxon>
        <taxon>Insecta</taxon>
        <taxon>Pterygota</taxon>
        <taxon>Neoptera</taxon>
        <taxon>Endopterygota</taxon>
        <taxon>Diptera</taxon>
        <taxon>Nematocera</taxon>
        <taxon>Sciaroidea</taxon>
        <taxon>Sciaridae</taxon>
        <taxon>Pseudolycoriella</taxon>
    </lineage>
</organism>
<feature type="compositionally biased region" description="Low complexity" evidence="1">
    <location>
        <begin position="356"/>
        <end position="369"/>
    </location>
</feature>
<evidence type="ECO:0000313" key="2">
    <source>
        <dbReference type="EMBL" id="KAJ6636920.1"/>
    </source>
</evidence>
<name>A0A9Q0MTR4_9DIPT</name>
<dbReference type="OrthoDB" id="7424185at2759"/>
<accession>A0A9Q0MTR4</accession>
<dbReference type="Proteomes" id="UP001151699">
    <property type="component" value="Chromosome X"/>
</dbReference>
<comment type="caution">
    <text evidence="2">The sequence shown here is derived from an EMBL/GenBank/DDBJ whole genome shotgun (WGS) entry which is preliminary data.</text>
</comment>